<keyword evidence="2" id="KW-1185">Reference proteome</keyword>
<dbReference type="Proteomes" id="UP001205843">
    <property type="component" value="Unassembled WGS sequence"/>
</dbReference>
<reference evidence="1" key="1">
    <citation type="submission" date="2022-03" db="EMBL/GenBank/DDBJ databases">
        <title>Genomic Encyclopedia of Type Strains, Phase III (KMG-III): the genomes of soil and plant-associated and newly described type strains.</title>
        <authorList>
            <person name="Whitman W."/>
        </authorList>
    </citation>
    <scope>NUCLEOTIDE SEQUENCE</scope>
    <source>
        <strain evidence="1">ANL 6-2</strain>
    </source>
</reference>
<organism evidence="1 2">
    <name type="scientific">Natronocella acetinitrilica</name>
    <dbReference type="NCBI Taxonomy" id="414046"/>
    <lineage>
        <taxon>Bacteria</taxon>
        <taxon>Pseudomonadati</taxon>
        <taxon>Pseudomonadota</taxon>
        <taxon>Gammaproteobacteria</taxon>
        <taxon>Chromatiales</taxon>
        <taxon>Ectothiorhodospiraceae</taxon>
        <taxon>Natronocella</taxon>
    </lineage>
</organism>
<evidence type="ECO:0000313" key="2">
    <source>
        <dbReference type="Proteomes" id="UP001205843"/>
    </source>
</evidence>
<comment type="caution">
    <text evidence="1">The sequence shown here is derived from an EMBL/GenBank/DDBJ whole genome shotgun (WGS) entry which is preliminary data.</text>
</comment>
<accession>A0AAE3G4F1</accession>
<dbReference type="EMBL" id="JALJXV010000003">
    <property type="protein sequence ID" value="MCP1674561.1"/>
    <property type="molecule type" value="Genomic_DNA"/>
</dbReference>
<protein>
    <submittedName>
        <fullName evidence="1">Uncharacterized protein</fullName>
    </submittedName>
</protein>
<dbReference type="AlphaFoldDB" id="A0AAE3G4F1"/>
<gene>
    <name evidence="1" type="ORF">J2T57_001663</name>
</gene>
<evidence type="ECO:0000313" key="1">
    <source>
        <dbReference type="EMBL" id="MCP1674561.1"/>
    </source>
</evidence>
<name>A0AAE3G4F1_9GAMM</name>
<proteinExistence type="predicted"/>
<sequence>MTDYIAQYENPRFRFEREESERLAASLADGACIEDGVMRWESNNNVVPEDVARFAAYLGHPIDLDASRAARDADLKVLLEAYRRAAPHDSAEARFERRAAFGPGVEVVDVLSGRRYRT</sequence>